<feature type="region of interest" description="Disordered" evidence="1">
    <location>
        <begin position="13"/>
        <end position="32"/>
    </location>
</feature>
<dbReference type="EMBL" id="BFEA01000363">
    <property type="protein sequence ID" value="GBG81034.1"/>
    <property type="molecule type" value="Genomic_DNA"/>
</dbReference>
<feature type="compositionally biased region" description="Low complexity" evidence="1">
    <location>
        <begin position="18"/>
        <end position="30"/>
    </location>
</feature>
<feature type="region of interest" description="Disordered" evidence="1">
    <location>
        <begin position="55"/>
        <end position="74"/>
    </location>
</feature>
<name>A0A388LFF1_CHABU</name>
<comment type="caution">
    <text evidence="3">The sequence shown here is derived from an EMBL/GenBank/DDBJ whole genome shotgun (WGS) entry which is preliminary data.</text>
</comment>
<feature type="compositionally biased region" description="Acidic residues" evidence="1">
    <location>
        <begin position="1328"/>
        <end position="1356"/>
    </location>
</feature>
<proteinExistence type="predicted"/>
<feature type="region of interest" description="Disordered" evidence="1">
    <location>
        <begin position="784"/>
        <end position="807"/>
    </location>
</feature>
<evidence type="ECO:0000313" key="4">
    <source>
        <dbReference type="Proteomes" id="UP000265515"/>
    </source>
</evidence>
<evidence type="ECO:0000259" key="2">
    <source>
        <dbReference type="Pfam" id="PF12770"/>
    </source>
</evidence>
<dbReference type="Pfam" id="PF12770">
    <property type="entry name" value="CHAT"/>
    <property type="match status" value="1"/>
</dbReference>
<feature type="domain" description="CHAT" evidence="2">
    <location>
        <begin position="1192"/>
        <end position="1287"/>
    </location>
</feature>
<dbReference type="Gramene" id="GBG81034">
    <property type="protein sequence ID" value="GBG81034"/>
    <property type="gene ID" value="CBR_g31590"/>
</dbReference>
<evidence type="ECO:0000256" key="1">
    <source>
        <dbReference type="SAM" id="MobiDB-lite"/>
    </source>
</evidence>
<feature type="region of interest" description="Disordered" evidence="1">
    <location>
        <begin position="1400"/>
        <end position="1421"/>
    </location>
</feature>
<dbReference type="STRING" id="69332.A0A388LFF1"/>
<evidence type="ECO:0000313" key="3">
    <source>
        <dbReference type="EMBL" id="GBG81034.1"/>
    </source>
</evidence>
<feature type="region of interest" description="Disordered" evidence="1">
    <location>
        <begin position="1318"/>
        <end position="1359"/>
    </location>
</feature>
<sequence>MARAKGHCKELNKDLSSDCHCSSSSSSSGSLYGVNPSTHGTCRAAINDVSVSQKKSDVEGFGSGPGQETQQESYGEVSNLIDVIELVRQKITEGEIGIGTAVQVVQDAIASWRVGGNGEALHAALFLTEQWRGVFEPKPWEKRIVFPSPVSLERILLPSSSFNEVEAAFCECFVERYRQPYAPSGRMSALRTLVRLTDEAGGRELYLLPLRAVALLDIHFLCHSREGELDSEDERDMLDGYDSPHPDARGLPLRTSVLIWQRLSSSFQSDSESDLIQQPLESEVDLLQRPHDAKNRGELLVMRDKSNARQQKQRLFGICKAMELTCTSHVLEVCMKFNKVDLLLKALQTVEERIAEAERLGLQEEVFLGFQDLALVGNQLGIHETQTGEWTIERCLTLLIRVICFCNVKGYHKWGMQVYAKMEDVAHRLPMRILPGLVDSLRFQSPQLKIARKLADVNPPCLEALLTELGLVCNVAMRLYSLELVDRGTLELQNALRLFNYISHQFGDPSTWYPLEVTGLLWAERNKILGMLVFHHGSVSADTDEQSLRDSLKFYRNCREAYHKLRILTLEREATLLMREAVVRLKNEMEGHPPIPGPEDLEELMDTAMEKAEEMGRRGQDCSSIHELIAIFEAGLLRWKGEKLPTRVVTNLMASATIWKDDDALHLLAGLHDQEGEREAAVQSRVVAMTWFQEQQTDTCSLSDACLSRYGEMEADVFRHLQLEFLNHLRVGDALIWNEWSRHRFLSTVLIQGKSGTPAAAAGAGSGGAAAATAAAAADVASSSTGQCSNKSSELPSEWGSELPSEWGSPEETYKKLLSGHFESDKSTTLSMIMAGCRLCGPRTALIEYVFWKTDDGTERILIYVMTIEDRSLSCAMTIKDPSLTRCAPLSYKGSEGVEVHLRRVKDLMESDTSLPPLLRDPRRRSLSMKPYLIERHTVATVPGVHLLPLLKERSENLLNMMCHPSIPVSNSEGLAAVGGGTKTEEHSAWKSLIVGDPFVMPEDFDANAIAYAREEAQMIHDMLRPGTATLLTGRHPTKARVMDALACGAPLAHFAAHLQTDSPREITNWKGIHGAEMGIMPLARQNDEGGHSPTSKGETENAIMMRTMDKSANGPGADGAPPPAAEPGPEFWPWSLDETTRRARLQLARSDLKKGEGASDLDALLQGLSNINPLSHEDETYQGPNYHPAGLSAQEILKSFNNDLRTLLVVLSCCDSSKGRPNPDELLNFARAFYVSLVPCVVSSVWKVEDDATFAFMVPFYSALREGKDVSSSLRSAMLSMLYAGRSLTTTTTSSPSSLPPNIAFFLEIVADSYSGNAGSGNSKDSEDSEDKEDTEDSEDKEDSEESKDVEDNEDREACFTSTSILAQVDDNLKAYPPHEDDLLNGLLQRRKSVLSKLPYPSAHMQAPKDEEAEEEGDWDPSHWGAFLSIGLPTLKMPDWLFASST</sequence>
<dbReference type="PANTHER" id="PTHR10098">
    <property type="entry name" value="RAPSYN-RELATED"/>
    <property type="match status" value="1"/>
</dbReference>
<keyword evidence="4" id="KW-1185">Reference proteome</keyword>
<dbReference type="InterPro" id="IPR024983">
    <property type="entry name" value="CHAT_dom"/>
</dbReference>
<dbReference type="PANTHER" id="PTHR10098:SF108">
    <property type="entry name" value="TETRATRICOPEPTIDE REPEAT PROTEIN 28"/>
    <property type="match status" value="1"/>
</dbReference>
<accession>A0A388LFF1</accession>
<dbReference type="Proteomes" id="UP000265515">
    <property type="component" value="Unassembled WGS sequence"/>
</dbReference>
<protein>
    <recommendedName>
        <fullName evidence="2">CHAT domain-containing protein</fullName>
    </recommendedName>
</protein>
<gene>
    <name evidence="3" type="ORF">CBR_g31590</name>
</gene>
<dbReference type="OrthoDB" id="626167at2759"/>
<reference evidence="3 4" key="1">
    <citation type="journal article" date="2018" name="Cell">
        <title>The Chara Genome: Secondary Complexity and Implications for Plant Terrestrialization.</title>
        <authorList>
            <person name="Nishiyama T."/>
            <person name="Sakayama H."/>
            <person name="Vries J.D."/>
            <person name="Buschmann H."/>
            <person name="Saint-Marcoux D."/>
            <person name="Ullrich K.K."/>
            <person name="Haas F.B."/>
            <person name="Vanderstraeten L."/>
            <person name="Becker D."/>
            <person name="Lang D."/>
            <person name="Vosolsobe S."/>
            <person name="Rombauts S."/>
            <person name="Wilhelmsson P.K.I."/>
            <person name="Janitza P."/>
            <person name="Kern R."/>
            <person name="Heyl A."/>
            <person name="Rumpler F."/>
            <person name="Villalobos L.I.A.C."/>
            <person name="Clay J.M."/>
            <person name="Skokan R."/>
            <person name="Toyoda A."/>
            <person name="Suzuki Y."/>
            <person name="Kagoshima H."/>
            <person name="Schijlen E."/>
            <person name="Tajeshwar N."/>
            <person name="Catarino B."/>
            <person name="Hetherington A.J."/>
            <person name="Saltykova A."/>
            <person name="Bonnot C."/>
            <person name="Breuninger H."/>
            <person name="Symeonidi A."/>
            <person name="Radhakrishnan G.V."/>
            <person name="Van Nieuwerburgh F."/>
            <person name="Deforce D."/>
            <person name="Chang C."/>
            <person name="Karol K.G."/>
            <person name="Hedrich R."/>
            <person name="Ulvskov P."/>
            <person name="Glockner G."/>
            <person name="Delwiche C.F."/>
            <person name="Petrasek J."/>
            <person name="Van de Peer Y."/>
            <person name="Friml J."/>
            <person name="Beilby M."/>
            <person name="Dolan L."/>
            <person name="Kohara Y."/>
            <person name="Sugano S."/>
            <person name="Fujiyama A."/>
            <person name="Delaux P.-M."/>
            <person name="Quint M."/>
            <person name="TheiBen G."/>
            <person name="Hagemann M."/>
            <person name="Harholt J."/>
            <person name="Dunand C."/>
            <person name="Zachgo S."/>
            <person name="Langdale J."/>
            <person name="Maumus F."/>
            <person name="Straeten D.V.D."/>
            <person name="Gould S.B."/>
            <person name="Rensing S.A."/>
        </authorList>
    </citation>
    <scope>NUCLEOTIDE SEQUENCE [LARGE SCALE GENOMIC DNA]</scope>
    <source>
        <strain evidence="3 4">S276</strain>
    </source>
</reference>
<organism evidence="3 4">
    <name type="scientific">Chara braunii</name>
    <name type="common">Braun's stonewort</name>
    <dbReference type="NCBI Taxonomy" id="69332"/>
    <lineage>
        <taxon>Eukaryota</taxon>
        <taxon>Viridiplantae</taxon>
        <taxon>Streptophyta</taxon>
        <taxon>Charophyceae</taxon>
        <taxon>Charales</taxon>
        <taxon>Characeae</taxon>
        <taxon>Chara</taxon>
    </lineage>
</organism>